<dbReference type="Proteomes" id="UP001058381">
    <property type="component" value="Chromosome"/>
</dbReference>
<reference evidence="2" key="1">
    <citation type="submission" date="2022-04" db="EMBL/GenBank/DDBJ databases">
        <title>Xanthomonas prunicola pv. tritici, a pathogen causing a previously unreported foliar disease of wheat.</title>
        <authorList>
            <person name="Clavijo F."/>
            <person name="Curland R.D."/>
            <person name="Dill-Macky R."/>
            <person name="Pereyra S."/>
            <person name="Roman-Reyna V."/>
            <person name="Siri M.I."/>
        </authorList>
    </citation>
    <scope>NUCLEOTIDE SEQUENCE</scope>
    <source>
        <strain evidence="2">CIX249</strain>
    </source>
</reference>
<evidence type="ECO:0000313" key="3">
    <source>
        <dbReference type="Proteomes" id="UP001058381"/>
    </source>
</evidence>
<evidence type="ECO:0000259" key="1">
    <source>
        <dbReference type="Pfam" id="PF07693"/>
    </source>
</evidence>
<dbReference type="AlphaFoldDB" id="A0A9Q9IYY0"/>
<dbReference type="Pfam" id="PF07693">
    <property type="entry name" value="KAP_NTPase"/>
    <property type="match status" value="1"/>
</dbReference>
<sequence>MKQLDLYLQGPQPGYAMLIGGSWGVGKSFVWQRYARQLEEITPITISAAGLQTAEDLERALFQASISDLGPKPMIELGSVVGRALLRVVKVDPNDIKLKADVTGGRSVICIDDIERFAGDFNVIFGFVVNLIDVNGVHCVLIADEERANERFKNEYGKYKERIVGKTIVLQPNIHDFCDQVIKGFANQQVREAMLAGAERLVALIEGAKLRNLRAVRFFLTEMEIVLRSLSPDLISRAIASSLPSALLFWIGATSKDAGNLRIVEKAFLSQGMDLALTMRVYEKRKRDQRDGDADPDDIDKFSDLLNELGLSQEHNNWPASSAFVDHILGLERVDYGQLSIDFGLAETAVETYDPIAVINHYASHDDEAVQMAIKSAHEEFNRNPAELTRLFDIYRALHYMASREIFAITKDAWRREVVDRLIGLIAEPHWLTPEVFEIFPGSYDPEEQSVFEKFEQVHNAALDLRKENDRNDALAALLDGTTMGIDATISPLLVAVEGSESEFLAKLRMAGMHAVLRLKEILRKRLSISNVAAYVKADRVSAIALADQIDKSLNVASPMLILESELKELAWTLRRFVSYIDGD</sequence>
<dbReference type="SUPFAM" id="SSF52540">
    <property type="entry name" value="P-loop containing nucleoside triphosphate hydrolases"/>
    <property type="match status" value="1"/>
</dbReference>
<dbReference type="InterPro" id="IPR011646">
    <property type="entry name" value="KAP_P-loop"/>
</dbReference>
<accession>A0A9Q9IYY0</accession>
<dbReference type="InterPro" id="IPR027417">
    <property type="entry name" value="P-loop_NTPase"/>
</dbReference>
<gene>
    <name evidence="2" type="ORF">M0D43_03335</name>
</gene>
<feature type="domain" description="KAP NTPase" evidence="1">
    <location>
        <begin position="103"/>
        <end position="228"/>
    </location>
</feature>
<name>A0A9Q9IYY0_9XANT</name>
<dbReference type="EMBL" id="CP096142">
    <property type="protein sequence ID" value="UXA66092.1"/>
    <property type="molecule type" value="Genomic_DNA"/>
</dbReference>
<organism evidence="2 3">
    <name type="scientific">Xanthomonas prunicola</name>
    <dbReference type="NCBI Taxonomy" id="2053930"/>
    <lineage>
        <taxon>Bacteria</taxon>
        <taxon>Pseudomonadati</taxon>
        <taxon>Pseudomonadota</taxon>
        <taxon>Gammaproteobacteria</taxon>
        <taxon>Lysobacterales</taxon>
        <taxon>Lysobacteraceae</taxon>
        <taxon>Xanthomonas</taxon>
    </lineage>
</organism>
<proteinExistence type="predicted"/>
<evidence type="ECO:0000313" key="2">
    <source>
        <dbReference type="EMBL" id="UXA66092.1"/>
    </source>
</evidence>
<protein>
    <submittedName>
        <fullName evidence="2">KAP family NTPase</fullName>
    </submittedName>
</protein>
<dbReference type="GeneID" id="75150354"/>
<dbReference type="RefSeq" id="WP_260807928.1">
    <property type="nucleotide sequence ID" value="NZ_CP096141.1"/>
</dbReference>